<dbReference type="PROSITE" id="PS50235">
    <property type="entry name" value="USP_3"/>
    <property type="match status" value="1"/>
</dbReference>
<sequence length="1467" mass="165694">MTVTTRGSPVGGNDSQGQAPADSQSQPPPTQAQTVSPNPSTTEPSPVSPPAAEEEQGQGDSAPALEEEEPAFPHTDLAKLDDMINRPRWVVPVLPKGELEVLLEAAIDLCKKGLDVKCEACQRFFRDGLTISFTKILTDEAVSGWKFEIHRCIITNTHRLVELCVTKLPQDWFPLLELLATATNPHCKFHIYNGTRPSETIPAGATLADDELFARPPDPRSPKGWLVDLINKFGTLNGFQTLHDRFMSGQALNVQIIAALIKPFGQCYEFLTLHTVKKYFLPVIEMFLENLTDEELKKEAKNEAKNDALSMIIKSLKNLASRVPDRQELGDIRLKMILRLLQISSFNGKMNALNEVNKVISSVSYYTHRHGNPEEEEWLTAERMAEWIQQNHILSIVLRDSLHQPQYVEKLEKILRFVIKEKALTMQDLDNIWAAQSEYDWCSQSTINQATHDQALVLQSALQNIPNPASECMLRNVAIRLAQQISDESLPPNSQNFFQASKYIPDLCVIRAVQKIVWASGCGTVQLVFSSNEEISQIYEKTNAGKEPDGEDEMVCCEALEIMTLCFALLPTALDTLSKEKAWQTYIIDLLLHCHSKSVRQMAQEQFFLMVTRCCMGHRPLLFFITLLFTVLGSTAKERAKHAGDYFTLLRHLLNYAYNSNINLPNAEALLNNEIDWLKKIRDEVKRTGETGVEETILEGHLGVTKELLAFQTPEKKYYIGCENGGANLIKELIDDFIFPASNVYLQYVKSGEFPTEQAIPVCSSPASINAGFELLVALPVGCVRNLKQIVDTLTDMYYLGTTTIHSHMYYLGCEALTEWEYLPPCGILTSVVFPPVWYSHQCGIPTSVVFPPVWYSHQCGILTSVVFSPVWYSHQCGIPTSVVFPPNGLKNIKNECAMTYAMCFYWIFHSTNSFVTKTVVLSRQCAYSGLNIQCGSASLHDDIILDFFNLSNSSHRFHRHFSHNTFLTKIPPLKLFHHLVPRYECEESFTTLNVDIRNHQNLLDSMEQYVKGDLLEGANAYHCEKCNKKVDTVKRLLIKKLPPVLAIQLKRFDYDWERECAIKFNDYFEFPRELDMEPYTVAGVAKLEGDDGNPESQMIMQNEPSEPDPPGCSSKYRLVGVLVHSGQASGGHYYSYISQRDGGTGGSADSGQKERWYKFDDGDVTECKMDDDEEMKSQCFGGEYMGEVFDHMMKKMSYRRQKRWWNAYILFYERMDAAGGGAAVEADGELARCISELTVSPTTPRQVTMPGAIECSVRKQNVQFMHSRMQYSLEYFQFVKKLLTCNSVYLNPPPGQDHLLPEAEEIAMISIQLAARFLFSTGFHTKKVVRGPAGDWYDALCILLRHSKNVRCWFAHNVLFAYPTRFSEYLLECPSAEVRGAFAKLIVFIAHFSLADGPCPAPASSPDGSTQVRREPCPKVLQVMSPLTSSIIFFRLQGLRLFLFILASSLCKVLFQDQNCLLILFE</sequence>
<dbReference type="Pfam" id="PF12030">
    <property type="entry name" value="DUF3517"/>
    <property type="match status" value="1"/>
</dbReference>
<evidence type="ECO:0000256" key="4">
    <source>
        <dbReference type="SAM" id="MobiDB-lite"/>
    </source>
</evidence>
<dbReference type="PROSITE" id="PS00973">
    <property type="entry name" value="USP_2"/>
    <property type="match status" value="1"/>
</dbReference>
<dbReference type="GO" id="GO:0005829">
    <property type="term" value="C:cytosol"/>
    <property type="evidence" value="ECO:0007669"/>
    <property type="project" value="TreeGrafter"/>
</dbReference>
<feature type="region of interest" description="Disordered" evidence="4">
    <location>
        <begin position="1"/>
        <end position="63"/>
    </location>
</feature>
<dbReference type="InterPro" id="IPR018200">
    <property type="entry name" value="USP_CS"/>
</dbReference>
<feature type="compositionally biased region" description="Low complexity" evidence="4">
    <location>
        <begin position="15"/>
        <end position="45"/>
    </location>
</feature>
<evidence type="ECO:0000256" key="2">
    <source>
        <dbReference type="ARBA" id="ARBA00022786"/>
    </source>
</evidence>
<dbReference type="STRING" id="8022.A0A060XGR4"/>
<evidence type="ECO:0000313" key="7">
    <source>
        <dbReference type="Proteomes" id="UP000193380"/>
    </source>
</evidence>
<gene>
    <name evidence="6" type="ORF">GSONMT00000218001</name>
</gene>
<dbReference type="SUPFAM" id="SSF54001">
    <property type="entry name" value="Cysteine proteinases"/>
    <property type="match status" value="1"/>
</dbReference>
<dbReference type="PANTHER" id="PTHR24006">
    <property type="entry name" value="UBIQUITIN CARBOXYL-TERMINAL HYDROLASE"/>
    <property type="match status" value="1"/>
</dbReference>
<dbReference type="PaxDb" id="8022-A0A060XGR4"/>
<dbReference type="GO" id="GO:0016477">
    <property type="term" value="P:cell migration"/>
    <property type="evidence" value="ECO:0007669"/>
    <property type="project" value="TreeGrafter"/>
</dbReference>
<dbReference type="InterPro" id="IPR021905">
    <property type="entry name" value="DUF3517"/>
</dbReference>
<dbReference type="InterPro" id="IPR056850">
    <property type="entry name" value="ARM_UBP34_24_USP9X_Y"/>
</dbReference>
<organism evidence="6 7">
    <name type="scientific">Oncorhynchus mykiss</name>
    <name type="common">Rainbow trout</name>
    <name type="synonym">Salmo gairdneri</name>
    <dbReference type="NCBI Taxonomy" id="8022"/>
    <lineage>
        <taxon>Eukaryota</taxon>
        <taxon>Metazoa</taxon>
        <taxon>Chordata</taxon>
        <taxon>Craniata</taxon>
        <taxon>Vertebrata</taxon>
        <taxon>Euteleostomi</taxon>
        <taxon>Actinopterygii</taxon>
        <taxon>Neopterygii</taxon>
        <taxon>Teleostei</taxon>
        <taxon>Protacanthopterygii</taxon>
        <taxon>Salmoniformes</taxon>
        <taxon>Salmonidae</taxon>
        <taxon>Salmoninae</taxon>
        <taxon>Oncorhynchus</taxon>
    </lineage>
</organism>
<dbReference type="InterPro" id="IPR050164">
    <property type="entry name" value="Peptidase_C19"/>
</dbReference>
<dbReference type="InterPro" id="IPR001394">
    <property type="entry name" value="Peptidase_C19_UCH"/>
</dbReference>
<dbReference type="GO" id="GO:0005634">
    <property type="term" value="C:nucleus"/>
    <property type="evidence" value="ECO:0007669"/>
    <property type="project" value="TreeGrafter"/>
</dbReference>
<dbReference type="GO" id="GO:0006508">
    <property type="term" value="P:proteolysis"/>
    <property type="evidence" value="ECO:0007669"/>
    <property type="project" value="UniProtKB-KW"/>
</dbReference>
<dbReference type="InterPro" id="IPR038765">
    <property type="entry name" value="Papain-like_cys_pep_sf"/>
</dbReference>
<keyword evidence="2" id="KW-0833">Ubl conjugation pathway</keyword>
<dbReference type="Pfam" id="PF00443">
    <property type="entry name" value="UCH"/>
    <property type="match status" value="1"/>
</dbReference>
<reference evidence="6" key="1">
    <citation type="journal article" date="2014" name="Nat. Commun.">
        <title>The rainbow trout genome provides novel insights into evolution after whole-genome duplication in vertebrates.</title>
        <authorList>
            <person name="Berthelot C."/>
            <person name="Brunet F."/>
            <person name="Chalopin D."/>
            <person name="Juanchich A."/>
            <person name="Bernard M."/>
            <person name="Noel B."/>
            <person name="Bento P."/>
            <person name="Da Silva C."/>
            <person name="Labadie K."/>
            <person name="Alberti A."/>
            <person name="Aury J.M."/>
            <person name="Louis A."/>
            <person name="Dehais P."/>
            <person name="Bardou P."/>
            <person name="Montfort J."/>
            <person name="Klopp C."/>
            <person name="Cabau C."/>
            <person name="Gaspin C."/>
            <person name="Thorgaard G.H."/>
            <person name="Boussaha M."/>
            <person name="Quillet E."/>
            <person name="Guyomard R."/>
            <person name="Galiana D."/>
            <person name="Bobe J."/>
            <person name="Volff J.N."/>
            <person name="Genet C."/>
            <person name="Wincker P."/>
            <person name="Jaillon O."/>
            <person name="Roest Crollius H."/>
            <person name="Guiguen Y."/>
        </authorList>
    </citation>
    <scope>NUCLEOTIDE SEQUENCE [LARGE SCALE GENOMIC DNA]</scope>
</reference>
<accession>A0A060XGR4</accession>
<dbReference type="EMBL" id="FR905148">
    <property type="protein sequence ID" value="CDQ76519.1"/>
    <property type="molecule type" value="Genomic_DNA"/>
</dbReference>
<keyword evidence="3" id="KW-0378">Hydrolase</keyword>
<evidence type="ECO:0000259" key="5">
    <source>
        <dbReference type="PROSITE" id="PS50235"/>
    </source>
</evidence>
<dbReference type="Proteomes" id="UP000193380">
    <property type="component" value="Unassembled WGS sequence"/>
</dbReference>
<dbReference type="PANTHER" id="PTHR24006:SF925">
    <property type="entry name" value="UBIQUITINYL HYDROLASE 1"/>
    <property type="match status" value="1"/>
</dbReference>
<keyword evidence="1" id="KW-0645">Protease</keyword>
<evidence type="ECO:0000256" key="3">
    <source>
        <dbReference type="ARBA" id="ARBA00022801"/>
    </source>
</evidence>
<dbReference type="InterPro" id="IPR028889">
    <property type="entry name" value="USP"/>
</dbReference>
<evidence type="ECO:0000313" key="6">
    <source>
        <dbReference type="EMBL" id="CDQ76519.1"/>
    </source>
</evidence>
<dbReference type="GO" id="GO:0016579">
    <property type="term" value="P:protein deubiquitination"/>
    <property type="evidence" value="ECO:0007669"/>
    <property type="project" value="InterPro"/>
</dbReference>
<dbReference type="GO" id="GO:0004843">
    <property type="term" value="F:cysteine-type deubiquitinase activity"/>
    <property type="evidence" value="ECO:0007669"/>
    <property type="project" value="InterPro"/>
</dbReference>
<dbReference type="Gene3D" id="3.90.70.10">
    <property type="entry name" value="Cysteine proteinases"/>
    <property type="match status" value="1"/>
</dbReference>
<name>A0A060XGR4_ONCMY</name>
<reference evidence="6" key="2">
    <citation type="submission" date="2014-03" db="EMBL/GenBank/DDBJ databases">
        <authorList>
            <person name="Genoscope - CEA"/>
        </authorList>
    </citation>
    <scope>NUCLEOTIDE SEQUENCE</scope>
</reference>
<proteinExistence type="predicted"/>
<feature type="domain" description="USP" evidence="5">
    <location>
        <begin position="888"/>
        <end position="1216"/>
    </location>
</feature>
<evidence type="ECO:0000256" key="1">
    <source>
        <dbReference type="ARBA" id="ARBA00022670"/>
    </source>
</evidence>
<protein>
    <recommendedName>
        <fullName evidence="5">USP domain-containing protein</fullName>
    </recommendedName>
</protein>
<dbReference type="Pfam" id="PF25010">
    <property type="entry name" value="ARM_UBP24_USP9X-Y"/>
    <property type="match status" value="1"/>
</dbReference>